<evidence type="ECO:0000313" key="2">
    <source>
        <dbReference type="EMBL" id="TDL24027.1"/>
    </source>
</evidence>
<evidence type="ECO:0000313" key="3">
    <source>
        <dbReference type="Proteomes" id="UP000294933"/>
    </source>
</evidence>
<organism evidence="2 3">
    <name type="scientific">Rickenella mellea</name>
    <dbReference type="NCBI Taxonomy" id="50990"/>
    <lineage>
        <taxon>Eukaryota</taxon>
        <taxon>Fungi</taxon>
        <taxon>Dikarya</taxon>
        <taxon>Basidiomycota</taxon>
        <taxon>Agaricomycotina</taxon>
        <taxon>Agaricomycetes</taxon>
        <taxon>Hymenochaetales</taxon>
        <taxon>Rickenellaceae</taxon>
        <taxon>Rickenella</taxon>
    </lineage>
</organism>
<feature type="chain" id="PRO_5021226060" evidence="1">
    <location>
        <begin position="25"/>
        <end position="135"/>
    </location>
</feature>
<feature type="signal peptide" evidence="1">
    <location>
        <begin position="1"/>
        <end position="24"/>
    </location>
</feature>
<proteinExistence type="predicted"/>
<keyword evidence="1" id="KW-0732">Signal</keyword>
<gene>
    <name evidence="2" type="ORF">BD410DRAFT_786744</name>
</gene>
<protein>
    <submittedName>
        <fullName evidence="2">Uncharacterized protein</fullName>
    </submittedName>
</protein>
<dbReference type="EMBL" id="ML170168">
    <property type="protein sequence ID" value="TDL24027.1"/>
    <property type="molecule type" value="Genomic_DNA"/>
</dbReference>
<evidence type="ECO:0000256" key="1">
    <source>
        <dbReference type="SAM" id="SignalP"/>
    </source>
</evidence>
<dbReference type="AlphaFoldDB" id="A0A4Y7Q8P3"/>
<accession>A0A4Y7Q8P3</accession>
<name>A0A4Y7Q8P3_9AGAM</name>
<reference evidence="2 3" key="1">
    <citation type="submission" date="2018-06" db="EMBL/GenBank/DDBJ databases">
        <title>A transcriptomic atlas of mushroom development highlights an independent origin of complex multicellularity.</title>
        <authorList>
            <consortium name="DOE Joint Genome Institute"/>
            <person name="Krizsan K."/>
            <person name="Almasi E."/>
            <person name="Merenyi Z."/>
            <person name="Sahu N."/>
            <person name="Viragh M."/>
            <person name="Koszo T."/>
            <person name="Mondo S."/>
            <person name="Kiss B."/>
            <person name="Balint B."/>
            <person name="Kues U."/>
            <person name="Barry K."/>
            <person name="Hegedus J.C."/>
            <person name="Henrissat B."/>
            <person name="Johnson J."/>
            <person name="Lipzen A."/>
            <person name="Ohm R."/>
            <person name="Nagy I."/>
            <person name="Pangilinan J."/>
            <person name="Yan J."/>
            <person name="Xiong Y."/>
            <person name="Grigoriev I.V."/>
            <person name="Hibbett D.S."/>
            <person name="Nagy L.G."/>
        </authorList>
    </citation>
    <scope>NUCLEOTIDE SEQUENCE [LARGE SCALE GENOMIC DNA]</scope>
    <source>
        <strain evidence="2 3">SZMC22713</strain>
    </source>
</reference>
<keyword evidence="3" id="KW-1185">Reference proteome</keyword>
<dbReference type="VEuPathDB" id="FungiDB:BD410DRAFT_786744"/>
<dbReference type="Proteomes" id="UP000294933">
    <property type="component" value="Unassembled WGS sequence"/>
</dbReference>
<sequence>MATGPGPFKVVWLWVFVVAPSSSAVIQAPFFTETLGRPVHTMLDGFRVFCSQLDGISNKDIQVSRIDSPLPFKSEVDVQTLLAKLQACGLTIMDQSQSIHVYFPSDPCSDNITILVNPHRFSSAARPPRQPYDGG</sequence>